<gene>
    <name evidence="12" type="primary">100641744</name>
</gene>
<dbReference type="Pfam" id="PF03345">
    <property type="entry name" value="OST48_N"/>
    <property type="match status" value="1"/>
</dbReference>
<keyword evidence="9" id="KW-0732">Signal</keyword>
<proteinExistence type="inferred from homology"/>
<evidence type="ECO:0000256" key="5">
    <source>
        <dbReference type="ARBA" id="ARBA00022692"/>
    </source>
</evidence>
<dbReference type="InParanoid" id="A0A1X7VTA0"/>
<evidence type="ECO:0000256" key="2">
    <source>
        <dbReference type="ARBA" id="ARBA00004922"/>
    </source>
</evidence>
<dbReference type="OMA" id="AHDEYPR"/>
<keyword evidence="13" id="KW-1185">Reference proteome</keyword>
<dbReference type="STRING" id="400682.A0A1X7VTA0"/>
<keyword evidence="5 9" id="KW-0812">Transmembrane</keyword>
<keyword evidence="7 9" id="KW-1133">Transmembrane helix</keyword>
<dbReference type="PANTHER" id="PTHR10830">
    <property type="entry name" value="DOLICHYL-DIPHOSPHOOLIGOSACCHARIDE--PROTEIN GLYCOSYLTRANSFERASE 48 KDA SUBUNIT"/>
    <property type="match status" value="1"/>
</dbReference>
<dbReference type="FunCoup" id="A0A1X7VTA0">
    <property type="interactions" value="898"/>
</dbReference>
<evidence type="ECO:0000256" key="3">
    <source>
        <dbReference type="ARBA" id="ARBA00008743"/>
    </source>
</evidence>
<dbReference type="UniPathway" id="UPA00378"/>
<dbReference type="PANTHER" id="PTHR10830:SF0">
    <property type="entry name" value="DOLICHYL-DIPHOSPHOOLIGOSACCHARIDE--PROTEIN GLYCOSYLTRANSFERASE 48 KDA SUBUNIT"/>
    <property type="match status" value="1"/>
</dbReference>
<evidence type="ECO:0000256" key="9">
    <source>
        <dbReference type="RuleBase" id="RU361142"/>
    </source>
</evidence>
<accession>A0A1X7VTA0</accession>
<feature type="transmembrane region" description="Helical" evidence="9">
    <location>
        <begin position="409"/>
        <end position="432"/>
    </location>
</feature>
<dbReference type="EnsemblMetazoa" id="Aqu2.1.43581_001">
    <property type="protein sequence ID" value="Aqu2.1.43581_001"/>
    <property type="gene ID" value="Aqu2.1.43581"/>
</dbReference>
<feature type="domain" description="OST48 middle" evidence="11">
    <location>
        <begin position="294"/>
        <end position="432"/>
    </location>
</feature>
<dbReference type="GO" id="GO:0018279">
    <property type="term" value="P:protein N-linked glycosylation via asparagine"/>
    <property type="evidence" value="ECO:0007669"/>
    <property type="project" value="UniProtKB-UniRule"/>
</dbReference>
<comment type="pathway">
    <text evidence="2 9">Protein modification; protein glycosylation.</text>
</comment>
<evidence type="ECO:0000313" key="12">
    <source>
        <dbReference type="EnsemblMetazoa" id="Aqu2.1.43581_001"/>
    </source>
</evidence>
<feature type="signal peptide" evidence="9">
    <location>
        <begin position="1"/>
        <end position="23"/>
    </location>
</feature>
<evidence type="ECO:0000256" key="7">
    <source>
        <dbReference type="ARBA" id="ARBA00022989"/>
    </source>
</evidence>
<dbReference type="AlphaFoldDB" id="A0A1X7VTA0"/>
<organism evidence="12">
    <name type="scientific">Amphimedon queenslandica</name>
    <name type="common">Sponge</name>
    <dbReference type="NCBI Taxonomy" id="400682"/>
    <lineage>
        <taxon>Eukaryota</taxon>
        <taxon>Metazoa</taxon>
        <taxon>Porifera</taxon>
        <taxon>Demospongiae</taxon>
        <taxon>Heteroscleromorpha</taxon>
        <taxon>Haplosclerida</taxon>
        <taxon>Niphatidae</taxon>
        <taxon>Amphimedon</taxon>
    </lineage>
</organism>
<protein>
    <recommendedName>
        <fullName evidence="4 9">Dolichyl-diphosphooligosaccharide--protein glycosyltransferase 48 kDa subunit</fullName>
        <shortName evidence="9">Oligosaccharyl transferase 48 kDa subunit</shortName>
    </recommendedName>
</protein>
<evidence type="ECO:0000259" key="10">
    <source>
        <dbReference type="Pfam" id="PF03345"/>
    </source>
</evidence>
<dbReference type="InterPro" id="IPR055459">
    <property type="entry name" value="OST48_MD"/>
</dbReference>
<evidence type="ECO:0000313" key="13">
    <source>
        <dbReference type="Proteomes" id="UP000007879"/>
    </source>
</evidence>
<comment type="similarity">
    <text evidence="3 9">Belongs to the DDOST 48 kDa subunit family.</text>
</comment>
<reference evidence="12" key="2">
    <citation type="submission" date="2017-05" db="UniProtKB">
        <authorList>
            <consortium name="EnsemblMetazoa"/>
        </authorList>
    </citation>
    <scope>IDENTIFICATION</scope>
</reference>
<keyword evidence="8 9" id="KW-0472">Membrane</keyword>
<dbReference type="GO" id="GO:0008250">
    <property type="term" value="C:oligosaccharyltransferase complex"/>
    <property type="evidence" value="ECO:0007669"/>
    <property type="project" value="TreeGrafter"/>
</dbReference>
<dbReference type="EnsemblMetazoa" id="XM_003382613.3">
    <property type="protein sequence ID" value="XP_003382661.1"/>
    <property type="gene ID" value="LOC100641744"/>
</dbReference>
<comment type="subcellular location">
    <subcellularLocation>
        <location evidence="1 9">Endoplasmic reticulum membrane</location>
        <topology evidence="1 9">Single-pass type I membrane protein</topology>
    </subcellularLocation>
</comment>
<dbReference type="KEGG" id="aqu:100641744"/>
<reference evidence="13" key="1">
    <citation type="journal article" date="2010" name="Nature">
        <title>The Amphimedon queenslandica genome and the evolution of animal complexity.</title>
        <authorList>
            <person name="Srivastava M."/>
            <person name="Simakov O."/>
            <person name="Chapman J."/>
            <person name="Fahey B."/>
            <person name="Gauthier M.E."/>
            <person name="Mitros T."/>
            <person name="Richards G.S."/>
            <person name="Conaco C."/>
            <person name="Dacre M."/>
            <person name="Hellsten U."/>
            <person name="Larroux C."/>
            <person name="Putnam N.H."/>
            <person name="Stanke M."/>
            <person name="Adamska M."/>
            <person name="Darling A."/>
            <person name="Degnan S.M."/>
            <person name="Oakley T.H."/>
            <person name="Plachetzki D.C."/>
            <person name="Zhai Y."/>
            <person name="Adamski M."/>
            <person name="Calcino A."/>
            <person name="Cummins S.F."/>
            <person name="Goodstein D.M."/>
            <person name="Harris C."/>
            <person name="Jackson D.J."/>
            <person name="Leys S.P."/>
            <person name="Shu S."/>
            <person name="Woodcroft B.J."/>
            <person name="Vervoort M."/>
            <person name="Kosik K.S."/>
            <person name="Manning G."/>
            <person name="Degnan B.M."/>
            <person name="Rokhsar D.S."/>
        </authorList>
    </citation>
    <scope>NUCLEOTIDE SEQUENCE [LARGE SCALE GENOMIC DNA]</scope>
</reference>
<evidence type="ECO:0000259" key="11">
    <source>
        <dbReference type="Pfam" id="PF23358"/>
    </source>
</evidence>
<dbReference type="InterPro" id="IPR055457">
    <property type="entry name" value="OST48_N"/>
</dbReference>
<name>A0A1X7VTA0_AMPQE</name>
<evidence type="ECO:0000256" key="4">
    <source>
        <dbReference type="ARBA" id="ARBA00013350"/>
    </source>
</evidence>
<dbReference type="Proteomes" id="UP000007879">
    <property type="component" value="Unassembled WGS sequence"/>
</dbReference>
<feature type="chain" id="PRO_5010755323" description="Dolichyl-diphosphooligosaccharide--protein glycosyltransferase 48 kDa subunit" evidence="9">
    <location>
        <begin position="24"/>
        <end position="444"/>
    </location>
</feature>
<evidence type="ECO:0000256" key="1">
    <source>
        <dbReference type="ARBA" id="ARBA00004115"/>
    </source>
</evidence>
<comment type="subunit">
    <text evidence="9">Component of the oligosaccharyltransferase (OST) complex.</text>
</comment>
<evidence type="ECO:0000256" key="6">
    <source>
        <dbReference type="ARBA" id="ARBA00022824"/>
    </source>
</evidence>
<dbReference type="InterPro" id="IPR005013">
    <property type="entry name" value="DDOST_48_kDa_subunit"/>
</dbReference>
<sequence length="444" mass="49749">MTKMAPSMFVILGVLFSATSVLSGGKKTLVLLENLATKDTHSVFFSDLTERGFQLTFKMADDPNLALVKYGEYLYENLIIFAPSVEEFGGTIDVASLSSFVDQGGNILVAASSQVGDILREFAMEVGIEPDERDTSVIDHMNYDTKDRGEHTRLVVDQSNIISSSLIVGDDTNSPVLYNGLGLLADPDNPLVLEIMTGYTTSYSYNPSQAITEYPHAVGKSTLLIAGLQARNNARVVFCGSIDFFSNAFFASSVQKAQKGSKGYPLSGNRAMARALGQWVFKEKGILRVSGVRHHKEGQEEAPASYTVKDMVYYYINIEELVGGEWVPYTGTDVQMEFVRIDPFVRTYLNKTRDGKLYYILFQLPDVYGVFQFKVDYNRLGYTHLFSSTQVSVRPFEHTQYQRFITSAYPYYLSAFSMMIGVALFSCVFLHYRDPDTDKKKKRD</sequence>
<evidence type="ECO:0000256" key="8">
    <source>
        <dbReference type="ARBA" id="ARBA00023136"/>
    </source>
</evidence>
<comment type="function">
    <text evidence="9">Subunit of the oligosaccharyl transferase (OST) complex that catalyzes the initial transfer of a defined glycan (Glc(3)Man(9)GlcNAc(2) in eukaryotes) from the lipid carrier dolichol-pyrophosphate to an asparagine residue within an Asn-X-Ser/Thr consensus motif in nascent polypeptide chains, the first step in protein N-glycosylation. N-glycosylation occurs cotranslationally and the complex associates with the Sec61 complex at the channel-forming translocon complex that mediates protein translocation across the endoplasmic reticulum (ER).</text>
</comment>
<keyword evidence="6 9" id="KW-0256">Endoplasmic reticulum</keyword>
<dbReference type="Pfam" id="PF23358">
    <property type="entry name" value="OST48_MD"/>
    <property type="match status" value="1"/>
</dbReference>
<dbReference type="OrthoDB" id="29105at2759"/>
<feature type="domain" description="OST48 N-terminal" evidence="10">
    <location>
        <begin position="27"/>
        <end position="280"/>
    </location>
</feature>
<dbReference type="eggNOG" id="KOG2754">
    <property type="taxonomic scope" value="Eukaryota"/>
</dbReference>